<feature type="region of interest" description="Disordered" evidence="1">
    <location>
        <begin position="94"/>
        <end position="113"/>
    </location>
</feature>
<evidence type="ECO:0000313" key="3">
    <source>
        <dbReference type="Proteomes" id="UP000299102"/>
    </source>
</evidence>
<evidence type="ECO:0000256" key="1">
    <source>
        <dbReference type="SAM" id="MobiDB-lite"/>
    </source>
</evidence>
<dbReference type="Proteomes" id="UP000299102">
    <property type="component" value="Unassembled WGS sequence"/>
</dbReference>
<protein>
    <submittedName>
        <fullName evidence="2">Uncharacterized protein</fullName>
    </submittedName>
</protein>
<comment type="caution">
    <text evidence="2">The sequence shown here is derived from an EMBL/GenBank/DDBJ whole genome shotgun (WGS) entry which is preliminary data.</text>
</comment>
<accession>A0A4C1WTX1</accession>
<gene>
    <name evidence="2" type="ORF">EVAR_49671_1</name>
</gene>
<dbReference type="EMBL" id="BGZK01000626">
    <property type="protein sequence ID" value="GBP53484.1"/>
    <property type="molecule type" value="Genomic_DNA"/>
</dbReference>
<sequence length="113" mass="12682">MKRSRLERILKAFSYLPDADRKILRYLAKPCRLPVKKKSINLLNVRTYNIIGRAPAQRSAALAQAEIIAASPASHFMSAPCFWRISSGHNNAISARRPRSQQVSLSHPSLISE</sequence>
<name>A0A4C1WTX1_EUMVA</name>
<proteinExistence type="predicted"/>
<keyword evidence="3" id="KW-1185">Reference proteome</keyword>
<feature type="compositionally biased region" description="Polar residues" evidence="1">
    <location>
        <begin position="100"/>
        <end position="113"/>
    </location>
</feature>
<dbReference type="AlphaFoldDB" id="A0A4C1WTX1"/>
<reference evidence="2 3" key="1">
    <citation type="journal article" date="2019" name="Commun. Biol.">
        <title>The bagworm genome reveals a unique fibroin gene that provides high tensile strength.</title>
        <authorList>
            <person name="Kono N."/>
            <person name="Nakamura H."/>
            <person name="Ohtoshi R."/>
            <person name="Tomita M."/>
            <person name="Numata K."/>
            <person name="Arakawa K."/>
        </authorList>
    </citation>
    <scope>NUCLEOTIDE SEQUENCE [LARGE SCALE GENOMIC DNA]</scope>
</reference>
<organism evidence="2 3">
    <name type="scientific">Eumeta variegata</name>
    <name type="common">Bagworm moth</name>
    <name type="synonym">Eumeta japonica</name>
    <dbReference type="NCBI Taxonomy" id="151549"/>
    <lineage>
        <taxon>Eukaryota</taxon>
        <taxon>Metazoa</taxon>
        <taxon>Ecdysozoa</taxon>
        <taxon>Arthropoda</taxon>
        <taxon>Hexapoda</taxon>
        <taxon>Insecta</taxon>
        <taxon>Pterygota</taxon>
        <taxon>Neoptera</taxon>
        <taxon>Endopterygota</taxon>
        <taxon>Lepidoptera</taxon>
        <taxon>Glossata</taxon>
        <taxon>Ditrysia</taxon>
        <taxon>Tineoidea</taxon>
        <taxon>Psychidae</taxon>
        <taxon>Oiketicinae</taxon>
        <taxon>Eumeta</taxon>
    </lineage>
</organism>
<evidence type="ECO:0000313" key="2">
    <source>
        <dbReference type="EMBL" id="GBP53484.1"/>
    </source>
</evidence>